<dbReference type="GO" id="GO:0103068">
    <property type="term" value="F:leukotriene C4 gamma-glutamyl transferase activity"/>
    <property type="evidence" value="ECO:0007669"/>
    <property type="project" value="UniProtKB-EC"/>
</dbReference>
<protein>
    <recommendedName>
        <fullName evidence="11">Glutathione hydrolase proenzyme</fullName>
        <ecNumber evidence="11">2.3.2.2</ecNumber>
        <ecNumber evidence="11">3.4.19.13</ecNumber>
    </recommendedName>
    <component>
        <recommendedName>
            <fullName evidence="11">Glutathione hydrolase large chain</fullName>
        </recommendedName>
    </component>
    <component>
        <recommendedName>
            <fullName evidence="11">Glutathione hydrolase small chain</fullName>
        </recommendedName>
    </component>
</protein>
<dbReference type="InterPro" id="IPR029055">
    <property type="entry name" value="Ntn_hydrolases_N"/>
</dbReference>
<evidence type="ECO:0000256" key="1">
    <source>
        <dbReference type="ARBA" id="ARBA00001049"/>
    </source>
</evidence>
<comment type="similarity">
    <text evidence="3 11">Belongs to the gamma-glutamyltransferase family.</text>
</comment>
<feature type="chain" id="PRO_5042518251" description="Glutathione hydrolase proenzyme" evidence="12">
    <location>
        <begin position="25"/>
        <end position="571"/>
    </location>
</feature>
<keyword evidence="4 11" id="KW-0808">Transferase</keyword>
<evidence type="ECO:0000256" key="5">
    <source>
        <dbReference type="ARBA" id="ARBA00022801"/>
    </source>
</evidence>
<evidence type="ECO:0000256" key="6">
    <source>
        <dbReference type="ARBA" id="ARBA00023145"/>
    </source>
</evidence>
<gene>
    <name evidence="13" type="primary">ggt</name>
    <name evidence="13" type="ORF">P0Y49_18760</name>
</gene>
<dbReference type="InterPro" id="IPR043137">
    <property type="entry name" value="GGT_ssub_C"/>
</dbReference>
<accession>A0AAJ5W838</accession>
<name>A0AAJ5W838_9SPHI</name>
<keyword evidence="5 11" id="KW-0378">Hydrolase</keyword>
<dbReference type="Pfam" id="PF01019">
    <property type="entry name" value="G_glu_transpept"/>
    <property type="match status" value="1"/>
</dbReference>
<dbReference type="PRINTS" id="PR01210">
    <property type="entry name" value="GGTRANSPTASE"/>
</dbReference>
<feature type="signal peptide" evidence="12">
    <location>
        <begin position="1"/>
        <end position="24"/>
    </location>
</feature>
<comment type="catalytic activity">
    <reaction evidence="2 11">
        <text>glutathione + H2O = L-cysteinylglycine + L-glutamate</text>
        <dbReference type="Rhea" id="RHEA:28807"/>
        <dbReference type="ChEBI" id="CHEBI:15377"/>
        <dbReference type="ChEBI" id="CHEBI:29985"/>
        <dbReference type="ChEBI" id="CHEBI:57925"/>
        <dbReference type="ChEBI" id="CHEBI:61694"/>
        <dbReference type="EC" id="3.4.19.13"/>
    </reaction>
</comment>
<evidence type="ECO:0000313" key="14">
    <source>
        <dbReference type="Proteomes" id="UP001214530"/>
    </source>
</evidence>
<evidence type="ECO:0000256" key="10">
    <source>
        <dbReference type="PIRSR" id="PIRSR600101-2"/>
    </source>
</evidence>
<dbReference type="PROSITE" id="PS51257">
    <property type="entry name" value="PROKAR_LIPOPROTEIN"/>
    <property type="match status" value="1"/>
</dbReference>
<dbReference type="PROSITE" id="PS00462">
    <property type="entry name" value="G_GLU_TRANSPEPTIDASE"/>
    <property type="match status" value="1"/>
</dbReference>
<organism evidence="13 14">
    <name type="scientific">Candidatus Pedobacter colombiensis</name>
    <dbReference type="NCBI Taxonomy" id="3121371"/>
    <lineage>
        <taxon>Bacteria</taxon>
        <taxon>Pseudomonadati</taxon>
        <taxon>Bacteroidota</taxon>
        <taxon>Sphingobacteriia</taxon>
        <taxon>Sphingobacteriales</taxon>
        <taxon>Sphingobacteriaceae</taxon>
        <taxon>Pedobacter</taxon>
    </lineage>
</organism>
<comment type="catalytic activity">
    <reaction evidence="1 11">
        <text>an S-substituted glutathione + H2O = an S-substituted L-cysteinylglycine + L-glutamate</text>
        <dbReference type="Rhea" id="RHEA:59468"/>
        <dbReference type="ChEBI" id="CHEBI:15377"/>
        <dbReference type="ChEBI" id="CHEBI:29985"/>
        <dbReference type="ChEBI" id="CHEBI:90779"/>
        <dbReference type="ChEBI" id="CHEBI:143103"/>
        <dbReference type="EC" id="3.4.19.13"/>
    </reaction>
</comment>
<reference evidence="13" key="1">
    <citation type="submission" date="2023-03" db="EMBL/GenBank/DDBJ databases">
        <title>Andean soil-derived lignocellulolytic bacterial consortium as a source of novel taxa and putative plastic-active enzymes.</title>
        <authorList>
            <person name="Diaz-Garcia L."/>
            <person name="Chuvochina M."/>
            <person name="Feuerriegel G."/>
            <person name="Bunk B."/>
            <person name="Sproer C."/>
            <person name="Streit W.R."/>
            <person name="Rodriguez L.M."/>
            <person name="Overmann J."/>
            <person name="Jimenez D.J."/>
        </authorList>
    </citation>
    <scope>NUCLEOTIDE SEQUENCE</scope>
    <source>
        <strain evidence="13">MAG 3858</strain>
    </source>
</reference>
<dbReference type="SUPFAM" id="SSF56235">
    <property type="entry name" value="N-terminal nucleophile aminohydrolases (Ntn hydrolases)"/>
    <property type="match status" value="1"/>
</dbReference>
<dbReference type="PANTHER" id="PTHR43199">
    <property type="entry name" value="GLUTATHIONE HYDROLASE"/>
    <property type="match status" value="1"/>
</dbReference>
<dbReference type="EMBL" id="CP119313">
    <property type="protein sequence ID" value="WEK18820.1"/>
    <property type="molecule type" value="Genomic_DNA"/>
</dbReference>
<feature type="binding site" evidence="10">
    <location>
        <position position="107"/>
    </location>
    <ligand>
        <name>L-glutamate</name>
        <dbReference type="ChEBI" id="CHEBI:29985"/>
    </ligand>
</feature>
<dbReference type="GO" id="GO:0006750">
    <property type="term" value="P:glutathione biosynthetic process"/>
    <property type="evidence" value="ECO:0007669"/>
    <property type="project" value="UniProtKB-KW"/>
</dbReference>
<evidence type="ECO:0000256" key="7">
    <source>
        <dbReference type="ARBA" id="ARBA00023315"/>
    </source>
</evidence>
<dbReference type="InterPro" id="IPR000101">
    <property type="entry name" value="GGT_peptidase"/>
</dbReference>
<dbReference type="EC" id="2.3.2.2" evidence="11"/>
<dbReference type="Gene3D" id="3.60.20.40">
    <property type="match status" value="1"/>
</dbReference>
<dbReference type="GO" id="GO:0036374">
    <property type="term" value="F:glutathione hydrolase activity"/>
    <property type="evidence" value="ECO:0007669"/>
    <property type="project" value="UniProtKB-UniRule"/>
</dbReference>
<feature type="active site" description="Nucleophile" evidence="9">
    <location>
        <position position="382"/>
    </location>
</feature>
<comment type="PTM">
    <text evidence="11">Cleaved by autocatalysis into a large and a small subunit.</text>
</comment>
<comment type="subunit">
    <text evidence="11">This enzyme consists of two polypeptide chains, which are synthesized in precursor form from a single polypeptide.</text>
</comment>
<evidence type="ECO:0000256" key="4">
    <source>
        <dbReference type="ARBA" id="ARBA00022679"/>
    </source>
</evidence>
<feature type="binding site" evidence="10">
    <location>
        <begin position="400"/>
        <end position="402"/>
    </location>
    <ligand>
        <name>L-glutamate</name>
        <dbReference type="ChEBI" id="CHEBI:29985"/>
    </ligand>
</feature>
<comment type="catalytic activity">
    <reaction evidence="8 11">
        <text>an N-terminal (5-L-glutamyl)-[peptide] + an alpha-amino acid = 5-L-glutamyl amino acid + an N-terminal L-alpha-aminoacyl-[peptide]</text>
        <dbReference type="Rhea" id="RHEA:23904"/>
        <dbReference type="Rhea" id="RHEA-COMP:9780"/>
        <dbReference type="Rhea" id="RHEA-COMP:9795"/>
        <dbReference type="ChEBI" id="CHEBI:77644"/>
        <dbReference type="ChEBI" id="CHEBI:78597"/>
        <dbReference type="ChEBI" id="CHEBI:78599"/>
        <dbReference type="ChEBI" id="CHEBI:78608"/>
        <dbReference type="EC" id="2.3.2.2"/>
    </reaction>
</comment>
<evidence type="ECO:0000256" key="3">
    <source>
        <dbReference type="ARBA" id="ARBA00009381"/>
    </source>
</evidence>
<evidence type="ECO:0000313" key="13">
    <source>
        <dbReference type="EMBL" id="WEK18820.1"/>
    </source>
</evidence>
<dbReference type="Proteomes" id="UP001214530">
    <property type="component" value="Chromosome"/>
</dbReference>
<sequence length="571" mass="61604">MQKIIKLKSFIAAATAVWVTAVFSGCVGGQLGQDNSAEYRNGMVVSANEKASQVGLNILKKGGNAIDAAVAVQFALAVVYPNAGNIGGGGFMVYRSASAEINTLDFREKAPEKASRDMYLDSEGNPVVDKSLDGHLASGVPGSVAGMVAAHQKYGKLKWAELIEPAIALAKNGFKISERQADELNKQKERFVKYNPNGTALVKETEWLEGDVLVQSELAATLEQIRDKGHAGFYEGQVADSLLAEMKRGGGIISAEDLKNYKAIWRKPIVGNYKAYRIITMPPPSSGGIALIQLLKLVEPFPLKRWGLNADSTVQLVVEAERRVYADRATYLGDPDFYKVPQAQLLNAAYIKSRMAGFNWSHATPSSEIKAGVLTGVEHEETTHFSIVDREGNAVSVTTTLNGSYGSAVVVKGGGFLLNNEMDDFSVKPGAPNMYGLVGGEANAIAPGKRMLSSMTPTIVEKDGKLFMVVGTPGGSTIITSVFQTMVNVIEFDKSMQSAVNAKRFHHQWLPDTVYVEKGALDSITTLNLINKGYPILERGPIGRVDAILKTKWGYYQGGADKRGDDKALGW</sequence>
<proteinExistence type="inferred from homology"/>
<dbReference type="InterPro" id="IPR055262">
    <property type="entry name" value="GGT_CS"/>
</dbReference>
<evidence type="ECO:0000256" key="9">
    <source>
        <dbReference type="PIRSR" id="PIRSR600101-1"/>
    </source>
</evidence>
<feature type="binding site" evidence="10">
    <location>
        <begin position="453"/>
        <end position="454"/>
    </location>
    <ligand>
        <name>L-glutamate</name>
        <dbReference type="ChEBI" id="CHEBI:29985"/>
    </ligand>
</feature>
<evidence type="ECO:0000256" key="12">
    <source>
        <dbReference type="SAM" id="SignalP"/>
    </source>
</evidence>
<evidence type="ECO:0000256" key="2">
    <source>
        <dbReference type="ARBA" id="ARBA00001089"/>
    </source>
</evidence>
<dbReference type="GO" id="GO:0006751">
    <property type="term" value="P:glutathione catabolic process"/>
    <property type="evidence" value="ECO:0007669"/>
    <property type="project" value="UniProtKB-UniRule"/>
</dbReference>
<dbReference type="Gene3D" id="1.10.246.130">
    <property type="match status" value="1"/>
</dbReference>
<dbReference type="AlphaFoldDB" id="A0AAJ5W838"/>
<keyword evidence="7 11" id="KW-0012">Acyltransferase</keyword>
<keyword evidence="12" id="KW-0732">Signal</keyword>
<evidence type="ECO:0000256" key="11">
    <source>
        <dbReference type="RuleBase" id="RU368036"/>
    </source>
</evidence>
<dbReference type="NCBIfam" id="TIGR00066">
    <property type="entry name" value="g_glut_trans"/>
    <property type="match status" value="1"/>
</dbReference>
<dbReference type="InterPro" id="IPR043138">
    <property type="entry name" value="GGT_lsub"/>
</dbReference>
<comment type="pathway">
    <text evidence="11">Sulfur metabolism; glutathione metabolism.</text>
</comment>
<keyword evidence="11" id="KW-0317">Glutathione biosynthesis</keyword>
<evidence type="ECO:0000256" key="8">
    <source>
        <dbReference type="ARBA" id="ARBA00047417"/>
    </source>
</evidence>
<feature type="binding site" evidence="10">
    <location>
        <position position="475"/>
    </location>
    <ligand>
        <name>L-glutamate</name>
        <dbReference type="ChEBI" id="CHEBI:29985"/>
    </ligand>
</feature>
<dbReference type="EC" id="3.4.19.13" evidence="11"/>
<feature type="binding site" evidence="10">
    <location>
        <position position="424"/>
    </location>
    <ligand>
        <name>L-glutamate</name>
        <dbReference type="ChEBI" id="CHEBI:29985"/>
    </ligand>
</feature>
<dbReference type="InterPro" id="IPR051792">
    <property type="entry name" value="GGT_bact"/>
</dbReference>
<keyword evidence="6 11" id="KW-0865">Zymogen</keyword>
<dbReference type="PANTHER" id="PTHR43199:SF1">
    <property type="entry name" value="GLUTATHIONE HYDROLASE PROENZYME"/>
    <property type="match status" value="1"/>
</dbReference>